<dbReference type="Gene3D" id="3.30.450.180">
    <property type="match status" value="1"/>
</dbReference>
<proteinExistence type="predicted"/>
<dbReference type="Gene3D" id="1.10.260.40">
    <property type="entry name" value="lambda repressor-like DNA-binding domains"/>
    <property type="match status" value="1"/>
</dbReference>
<dbReference type="STRING" id="285568.AQJ66_18060"/>
<dbReference type="OrthoDB" id="3542608at2"/>
<dbReference type="AlphaFoldDB" id="A0A117RCW4"/>
<dbReference type="EMBL" id="LMWX01000026">
    <property type="protein sequence ID" value="KUN83726.1"/>
    <property type="molecule type" value="Genomic_DNA"/>
</dbReference>
<evidence type="ECO:0000313" key="4">
    <source>
        <dbReference type="Proteomes" id="UP000053024"/>
    </source>
</evidence>
<feature type="region of interest" description="Disordered" evidence="1">
    <location>
        <begin position="1"/>
        <end position="24"/>
    </location>
</feature>
<dbReference type="InterPro" id="IPR041413">
    <property type="entry name" value="MLTR_LBD"/>
</dbReference>
<accession>A0A117RCW4</accession>
<evidence type="ECO:0000256" key="1">
    <source>
        <dbReference type="SAM" id="MobiDB-lite"/>
    </source>
</evidence>
<name>A0A117RCW4_9ACTN</name>
<dbReference type="InterPro" id="IPR010982">
    <property type="entry name" value="Lambda_DNA-bd_dom_sf"/>
</dbReference>
<dbReference type="PANTHER" id="PTHR35010:SF2">
    <property type="entry name" value="BLL4672 PROTEIN"/>
    <property type="match status" value="1"/>
</dbReference>
<comment type="caution">
    <text evidence="3">The sequence shown here is derived from an EMBL/GenBank/DDBJ whole genome shotgun (WGS) entry which is preliminary data.</text>
</comment>
<dbReference type="PANTHER" id="PTHR35010">
    <property type="entry name" value="BLL4672 PROTEIN-RELATED"/>
    <property type="match status" value="1"/>
</dbReference>
<protein>
    <submittedName>
        <fullName evidence="3">XRE family transcriptional regulator</fullName>
    </submittedName>
</protein>
<dbReference type="RefSeq" id="WP_061922762.1">
    <property type="nucleotide sequence ID" value="NZ_JBEYBH010000011.1"/>
</dbReference>
<dbReference type="Pfam" id="PF13560">
    <property type="entry name" value="HTH_31"/>
    <property type="match status" value="1"/>
</dbReference>
<feature type="compositionally biased region" description="Low complexity" evidence="1">
    <location>
        <begin position="1"/>
        <end position="20"/>
    </location>
</feature>
<dbReference type="Pfam" id="PF17765">
    <property type="entry name" value="MLTR_LBD"/>
    <property type="match status" value="1"/>
</dbReference>
<gene>
    <name evidence="3" type="ORF">AQJ66_18060</name>
</gene>
<dbReference type="GO" id="GO:0003677">
    <property type="term" value="F:DNA binding"/>
    <property type="evidence" value="ECO:0007669"/>
    <property type="project" value="InterPro"/>
</dbReference>
<feature type="domain" description="MmyB-like transcription regulator ligand binding" evidence="2">
    <location>
        <begin position="126"/>
        <end position="290"/>
    </location>
</feature>
<keyword evidence="4" id="KW-1185">Reference proteome</keyword>
<evidence type="ECO:0000259" key="2">
    <source>
        <dbReference type="Pfam" id="PF17765"/>
    </source>
</evidence>
<sequence length="300" mass="33899">MTTTATTATTAPETGPAQPARGAEIRRHELAAFLRSRRERIAPEQVGLPRGARRRTPGLRREEVAQLAAVGVTWYTWLEQARDIQVSVQVLDALARTLMLDASERVHLFQLAGATDPTPAASCSGVTDAQRELLRRLEPIPACIQNSRYDILAYNRTYARLLCDLDAIPPEDRNCMLLVHTNSDWRASIVHLEETMRLMAARLRASMAGHLAEPAWKMLVKRLSESPEFRENWERYEVVGNRSKTKEFLNPYVGHLSLVHTDLWLSPQSGARMVTYTPRNEETRLRLERLHELATAGDVS</sequence>
<evidence type="ECO:0000313" key="3">
    <source>
        <dbReference type="EMBL" id="KUN83726.1"/>
    </source>
</evidence>
<dbReference type="Proteomes" id="UP000053024">
    <property type="component" value="Unassembled WGS sequence"/>
</dbReference>
<organism evidence="3 4">
    <name type="scientific">Streptomyces bungoensis</name>
    <dbReference type="NCBI Taxonomy" id="285568"/>
    <lineage>
        <taxon>Bacteria</taxon>
        <taxon>Bacillati</taxon>
        <taxon>Actinomycetota</taxon>
        <taxon>Actinomycetes</taxon>
        <taxon>Kitasatosporales</taxon>
        <taxon>Streptomycetaceae</taxon>
        <taxon>Streptomyces</taxon>
    </lineage>
</organism>
<reference evidence="3 4" key="1">
    <citation type="submission" date="2015-10" db="EMBL/GenBank/DDBJ databases">
        <title>Draft genome sequence of Streptomyces bungoensis DSM 41781, type strain for the species Streptomyces bungoensis.</title>
        <authorList>
            <person name="Ruckert C."/>
            <person name="Winkler A."/>
            <person name="Kalinowski J."/>
            <person name="Kampfer P."/>
            <person name="Glaeser S."/>
        </authorList>
    </citation>
    <scope>NUCLEOTIDE SEQUENCE [LARGE SCALE GENOMIC DNA]</scope>
    <source>
        <strain evidence="3 4">DSM 41781</strain>
    </source>
</reference>